<accession>A0A6G5QNJ6</accession>
<keyword evidence="8" id="KW-0132">Cell division</keyword>
<reference evidence="8 9" key="1">
    <citation type="submission" date="2016-07" db="EMBL/GenBank/DDBJ databases">
        <title>Comparative genomics of the Campylobacter concisus group.</title>
        <authorList>
            <person name="Miller W.G."/>
            <person name="Yee E."/>
            <person name="Chapman M.H."/>
            <person name="Huynh S."/>
            <person name="Bono J.L."/>
            <person name="On S.L.W."/>
            <person name="StLeger J."/>
            <person name="Foster G."/>
            <person name="Parker C.T."/>
        </authorList>
    </citation>
    <scope>NUCLEOTIDE SEQUENCE [LARGE SCALE GENOMIC DNA]</scope>
    <source>
        <strain evidence="8 9">ATCC 33238</strain>
    </source>
</reference>
<evidence type="ECO:0000313" key="9">
    <source>
        <dbReference type="Proteomes" id="UP000502377"/>
    </source>
</evidence>
<protein>
    <submittedName>
        <fullName evidence="8">Cell division protein FtsX</fullName>
    </submittedName>
</protein>
<name>A0A6G5QNJ6_CAMRE</name>
<organism evidence="8 9">
    <name type="scientific">Campylobacter rectus</name>
    <name type="common">Wolinella recta</name>
    <dbReference type="NCBI Taxonomy" id="203"/>
    <lineage>
        <taxon>Bacteria</taxon>
        <taxon>Pseudomonadati</taxon>
        <taxon>Campylobacterota</taxon>
        <taxon>Epsilonproteobacteria</taxon>
        <taxon>Campylobacterales</taxon>
        <taxon>Campylobacteraceae</taxon>
        <taxon>Campylobacter</taxon>
    </lineage>
</organism>
<evidence type="ECO:0000313" key="8">
    <source>
        <dbReference type="EMBL" id="QCD47240.1"/>
    </source>
</evidence>
<keyword evidence="5 6" id="KW-0472">Membrane</keyword>
<proteinExistence type="predicted"/>
<evidence type="ECO:0000256" key="3">
    <source>
        <dbReference type="ARBA" id="ARBA00022692"/>
    </source>
</evidence>
<keyword evidence="3 6" id="KW-0812">Transmembrane</keyword>
<dbReference type="EMBL" id="CP012543">
    <property type="protein sequence ID" value="QCD47240.1"/>
    <property type="molecule type" value="Genomic_DNA"/>
</dbReference>
<dbReference type="AlphaFoldDB" id="A0A6G5QNJ6"/>
<dbReference type="PANTHER" id="PTHR47755:SF1">
    <property type="entry name" value="CELL DIVISION PROTEIN FTSX"/>
    <property type="match status" value="1"/>
</dbReference>
<evidence type="ECO:0000256" key="4">
    <source>
        <dbReference type="ARBA" id="ARBA00022989"/>
    </source>
</evidence>
<dbReference type="Proteomes" id="UP000502377">
    <property type="component" value="Chromosome"/>
</dbReference>
<evidence type="ECO:0000256" key="2">
    <source>
        <dbReference type="ARBA" id="ARBA00022475"/>
    </source>
</evidence>
<keyword evidence="4 6" id="KW-1133">Transmembrane helix</keyword>
<gene>
    <name evidence="8" type="primary">ftsX</name>
    <name evidence="8" type="ORF">CRECT_1604</name>
</gene>
<keyword evidence="2" id="KW-1003">Cell membrane</keyword>
<dbReference type="Pfam" id="PF02687">
    <property type="entry name" value="FtsX"/>
    <property type="match status" value="1"/>
</dbReference>
<keyword evidence="8" id="KW-0131">Cell cycle</keyword>
<evidence type="ECO:0000256" key="5">
    <source>
        <dbReference type="ARBA" id="ARBA00023136"/>
    </source>
</evidence>
<dbReference type="GO" id="GO:0032153">
    <property type="term" value="C:cell division site"/>
    <property type="evidence" value="ECO:0007669"/>
    <property type="project" value="TreeGrafter"/>
</dbReference>
<dbReference type="KEGG" id="crx:CRECT_1604"/>
<feature type="transmembrane region" description="Helical" evidence="6">
    <location>
        <begin position="144"/>
        <end position="164"/>
    </location>
</feature>
<dbReference type="RefSeq" id="WP_004319542.1">
    <property type="nucleotide sequence ID" value="NZ_CP012543.1"/>
</dbReference>
<evidence type="ECO:0000256" key="1">
    <source>
        <dbReference type="ARBA" id="ARBA00004651"/>
    </source>
</evidence>
<dbReference type="GO" id="GO:0005886">
    <property type="term" value="C:plasma membrane"/>
    <property type="evidence" value="ECO:0007669"/>
    <property type="project" value="UniProtKB-SubCell"/>
</dbReference>
<comment type="subcellular location">
    <subcellularLocation>
        <location evidence="1">Cell membrane</location>
        <topology evidence="1">Multi-pass membrane protein</topology>
    </subcellularLocation>
</comment>
<dbReference type="PANTHER" id="PTHR47755">
    <property type="entry name" value="CELL DIVISION PROTEIN FTSX"/>
    <property type="match status" value="1"/>
</dbReference>
<evidence type="ECO:0000256" key="6">
    <source>
        <dbReference type="SAM" id="Phobius"/>
    </source>
</evidence>
<evidence type="ECO:0000259" key="7">
    <source>
        <dbReference type="Pfam" id="PF02687"/>
    </source>
</evidence>
<dbReference type="GO" id="GO:0051301">
    <property type="term" value="P:cell division"/>
    <property type="evidence" value="ECO:0007669"/>
    <property type="project" value="UniProtKB-KW"/>
</dbReference>
<dbReference type="InterPro" id="IPR003838">
    <property type="entry name" value="ABC3_permease_C"/>
</dbReference>
<sequence>MKSFKNHLGVIIPLVALLVGIQFILLADRVVGEYEAVMNKDYSIIIVSQNELNVTDIRPLVYTFESLEPLSSKPVLERLAKDISSKNIAVLQNALPKFYSLKLNAFPSTQYMQKIKDRISKISGVSRVETFSKTHDKIYKILQLIKNISAIFSALIGLIGLMLISKQMRIWLYEHKERIEIMTLLGAPSWLKSGALYKTALFDSFIATVVVVVFYLILPDLQPIKDAVTELNINFPAIDVFYEGGVLFGVSLAISFFAVYLVMRKARTI</sequence>
<feature type="transmembrane region" description="Helical" evidence="6">
    <location>
        <begin position="240"/>
        <end position="263"/>
    </location>
</feature>
<dbReference type="InterPro" id="IPR004513">
    <property type="entry name" value="FtsX"/>
</dbReference>
<feature type="transmembrane region" description="Helical" evidence="6">
    <location>
        <begin position="200"/>
        <end position="218"/>
    </location>
</feature>
<feature type="domain" description="ABC3 transporter permease C-terminal" evidence="7">
    <location>
        <begin position="151"/>
        <end position="265"/>
    </location>
</feature>